<comment type="caution">
    <text evidence="1">The sequence shown here is derived from an EMBL/GenBank/DDBJ whole genome shotgun (WGS) entry which is preliminary data.</text>
</comment>
<evidence type="ECO:0000313" key="1">
    <source>
        <dbReference type="EMBL" id="GIM82710.1"/>
    </source>
</evidence>
<dbReference type="RefSeq" id="WP_213002657.1">
    <property type="nucleotide sequence ID" value="NZ_BAAATW010000006.1"/>
</dbReference>
<proteinExistence type="predicted"/>
<reference evidence="1" key="1">
    <citation type="submission" date="2021-03" db="EMBL/GenBank/DDBJ databases">
        <title>Whole genome shotgun sequence of Actinoplanes consettensis NBRC 14913.</title>
        <authorList>
            <person name="Komaki H."/>
            <person name="Tamura T."/>
        </authorList>
    </citation>
    <scope>NUCLEOTIDE SEQUENCE</scope>
    <source>
        <strain evidence="1">NBRC 14913</strain>
    </source>
</reference>
<keyword evidence="2" id="KW-1185">Reference proteome</keyword>
<protein>
    <submittedName>
        <fullName evidence="1">Uncharacterized protein</fullName>
    </submittedName>
</protein>
<organism evidence="1 2">
    <name type="scientific">Winogradskya consettensis</name>
    <dbReference type="NCBI Taxonomy" id="113560"/>
    <lineage>
        <taxon>Bacteria</taxon>
        <taxon>Bacillati</taxon>
        <taxon>Actinomycetota</taxon>
        <taxon>Actinomycetes</taxon>
        <taxon>Micromonosporales</taxon>
        <taxon>Micromonosporaceae</taxon>
        <taxon>Winogradskya</taxon>
    </lineage>
</organism>
<gene>
    <name evidence="1" type="ORF">Aco04nite_82880</name>
</gene>
<evidence type="ECO:0000313" key="2">
    <source>
        <dbReference type="Proteomes" id="UP000680865"/>
    </source>
</evidence>
<sequence length="257" mass="27934">MATIFTATPQPSNNPPRTLLELTYTGQTQATVTRLDPDGAARAVRLAEPATLSGGAWVGYDYESWFGRPTTYTAITSAGSISTGAVTLAVDRPWLRHPGIPSLSMEIDYQGDGTPVRPANLSVLEPLGRSSPIVLSDGQRKSKRGTITIRTRTLGEAATLLALTDDLSVLLLDIPPGLNYGITHEYRALGDLNEDRLQPDWYKHPWRIWTAPFTTVDRPAGGLQAQRTWATVIAEAPTWSALLNTYSTWSDVLTGDS</sequence>
<accession>A0A919VZV7</accession>
<dbReference type="Proteomes" id="UP000680865">
    <property type="component" value="Unassembled WGS sequence"/>
</dbReference>
<name>A0A919VZV7_9ACTN</name>
<dbReference type="AlphaFoldDB" id="A0A919VZV7"/>
<dbReference type="EMBL" id="BOQP01000052">
    <property type="protein sequence ID" value="GIM82710.1"/>
    <property type="molecule type" value="Genomic_DNA"/>
</dbReference>